<dbReference type="InterPro" id="IPR039708">
    <property type="entry name" value="MT1774/Rv1733c-like"/>
</dbReference>
<proteinExistence type="predicted"/>
<dbReference type="PANTHER" id="PTHR42305:SF1">
    <property type="entry name" value="MEMBRANE PROTEIN RV1733C-RELATED"/>
    <property type="match status" value="1"/>
</dbReference>
<protein>
    <submittedName>
        <fullName evidence="1">Uncharacterized protein</fullName>
    </submittedName>
</protein>
<dbReference type="EMBL" id="BAAACA010000006">
    <property type="protein sequence ID" value="GAA0583535.1"/>
    <property type="molecule type" value="Genomic_DNA"/>
</dbReference>
<reference evidence="2" key="1">
    <citation type="journal article" date="2019" name="Int. J. Syst. Evol. Microbiol.">
        <title>The Global Catalogue of Microorganisms (GCM) 10K type strain sequencing project: providing services to taxonomists for standard genome sequencing and annotation.</title>
        <authorList>
            <consortium name="The Broad Institute Genomics Platform"/>
            <consortium name="The Broad Institute Genome Sequencing Center for Infectious Disease"/>
            <person name="Wu L."/>
            <person name="Ma J."/>
        </authorList>
    </citation>
    <scope>NUCLEOTIDE SEQUENCE [LARGE SCALE GENOMIC DNA]</scope>
    <source>
        <strain evidence="2">JCM 5067</strain>
    </source>
</reference>
<organism evidence="1 2">
    <name type="scientific">Streptomyces crystallinus</name>
    <dbReference type="NCBI Taxonomy" id="68191"/>
    <lineage>
        <taxon>Bacteria</taxon>
        <taxon>Bacillati</taxon>
        <taxon>Actinomycetota</taxon>
        <taxon>Actinomycetes</taxon>
        <taxon>Kitasatosporales</taxon>
        <taxon>Streptomycetaceae</taxon>
        <taxon>Streptomyces</taxon>
    </lineage>
</organism>
<sequence>MTLVALVLVVLASPVLGGVCGAVTDRALQRTVTREQRERHATTAVVVHQTHERNRVGDAEGVGAREGRIRVVAHWTAYDGTLHTGTVAAPRRAAPAGSTFRMWTDDRGIRTSRPLDSTTAHAHAVFAGLGAATAAAALVEGIRRLVVWRLMRRRYARLDRAWAGYGPDWGRAGAGS</sequence>
<dbReference type="Proteomes" id="UP001500668">
    <property type="component" value="Unassembled WGS sequence"/>
</dbReference>
<evidence type="ECO:0000313" key="1">
    <source>
        <dbReference type="EMBL" id="GAA0583535.1"/>
    </source>
</evidence>
<dbReference type="PANTHER" id="PTHR42305">
    <property type="entry name" value="MEMBRANE PROTEIN RV1733C-RELATED"/>
    <property type="match status" value="1"/>
</dbReference>
<accession>A0ABP3Q5C0</accession>
<comment type="caution">
    <text evidence="1">The sequence shown here is derived from an EMBL/GenBank/DDBJ whole genome shotgun (WGS) entry which is preliminary data.</text>
</comment>
<keyword evidence="2" id="KW-1185">Reference proteome</keyword>
<evidence type="ECO:0000313" key="2">
    <source>
        <dbReference type="Proteomes" id="UP001500668"/>
    </source>
</evidence>
<gene>
    <name evidence="1" type="ORF">GCM10010394_10450</name>
</gene>
<dbReference type="RefSeq" id="WP_344070560.1">
    <property type="nucleotide sequence ID" value="NZ_BAAACA010000006.1"/>
</dbReference>
<name>A0ABP3Q5C0_9ACTN</name>